<dbReference type="PANTHER" id="PTHR21530:SF7">
    <property type="entry name" value="TRAB DOMAIN-CONTAINING PROTEIN"/>
    <property type="match status" value="1"/>
</dbReference>
<organism evidence="1 2">
    <name type="scientific">Trichoplax adhaerens</name>
    <name type="common">Trichoplax reptans</name>
    <dbReference type="NCBI Taxonomy" id="10228"/>
    <lineage>
        <taxon>Eukaryota</taxon>
        <taxon>Metazoa</taxon>
        <taxon>Placozoa</taxon>
        <taxon>Uniplacotomia</taxon>
        <taxon>Trichoplacea</taxon>
        <taxon>Trichoplacidae</taxon>
        <taxon>Trichoplax</taxon>
    </lineage>
</organism>
<sequence length="163" mass="18537">MHLGDRPIEITMKRTVASLSIWQRIKLVYNLITSDKNITKEEIEKMKDQDLLMELLHEITDTFPSLARVIVDERDAYLAYSLLQAKEIASRHLDTLWDPQPPVVVGVVGLGHIHGIVENWGKPIDVQELLSCTFIVIHITKSGKVIKCLNLVFVFTDTCETKS</sequence>
<name>B3RXY9_TRIAD</name>
<dbReference type="InterPro" id="IPR046345">
    <property type="entry name" value="TraB_PrgY-like"/>
</dbReference>
<dbReference type="PANTHER" id="PTHR21530">
    <property type="entry name" value="PHEROMONE SHUTDOWN PROTEIN"/>
    <property type="match status" value="1"/>
</dbReference>
<dbReference type="KEGG" id="tad:TRIADDRAFT_56378"/>
<reference evidence="1 2" key="1">
    <citation type="journal article" date="2008" name="Nature">
        <title>The Trichoplax genome and the nature of placozoans.</title>
        <authorList>
            <person name="Srivastava M."/>
            <person name="Begovic E."/>
            <person name="Chapman J."/>
            <person name="Putnam N.H."/>
            <person name="Hellsten U."/>
            <person name="Kawashima T."/>
            <person name="Kuo A."/>
            <person name="Mitros T."/>
            <person name="Salamov A."/>
            <person name="Carpenter M.L."/>
            <person name="Signorovitch A.Y."/>
            <person name="Moreno M.A."/>
            <person name="Kamm K."/>
            <person name="Grimwood J."/>
            <person name="Schmutz J."/>
            <person name="Shapiro H."/>
            <person name="Grigoriev I.V."/>
            <person name="Buss L.W."/>
            <person name="Schierwater B."/>
            <person name="Dellaporta S.L."/>
            <person name="Rokhsar D.S."/>
        </authorList>
    </citation>
    <scope>NUCLEOTIDE SEQUENCE [LARGE SCALE GENOMIC DNA]</scope>
    <source>
        <strain evidence="1 2">Grell-BS-1999</strain>
    </source>
</reference>
<dbReference type="STRING" id="10228.B3RXY9"/>
<dbReference type="InParanoid" id="B3RXY9"/>
<dbReference type="CTD" id="6753614"/>
<dbReference type="GeneID" id="6753614"/>
<dbReference type="RefSeq" id="XP_002112832.1">
    <property type="nucleotide sequence ID" value="XM_002112796.1"/>
</dbReference>
<dbReference type="EMBL" id="DS985245">
    <property type="protein sequence ID" value="EDV24942.1"/>
    <property type="molecule type" value="Genomic_DNA"/>
</dbReference>
<dbReference type="HOGENOM" id="CLU_1629206_0_0_1"/>
<evidence type="ECO:0000313" key="2">
    <source>
        <dbReference type="Proteomes" id="UP000009022"/>
    </source>
</evidence>
<dbReference type="InterPro" id="IPR002816">
    <property type="entry name" value="TraB/PrgY/GumN_fam"/>
</dbReference>
<protein>
    <recommendedName>
        <fullName evidence="3">TraB domain-containing protein</fullName>
    </recommendedName>
</protein>
<dbReference type="OrthoDB" id="48306at2759"/>
<dbReference type="PhylomeDB" id="B3RXY9"/>
<dbReference type="AlphaFoldDB" id="B3RXY9"/>
<dbReference type="eggNOG" id="KOG2860">
    <property type="taxonomic scope" value="Eukaryota"/>
</dbReference>
<dbReference type="Pfam" id="PF01963">
    <property type="entry name" value="TraB_PrgY_gumN"/>
    <property type="match status" value="1"/>
</dbReference>
<gene>
    <name evidence="1" type="ORF">TRIADDRAFT_56378</name>
</gene>
<accession>B3RXY9</accession>
<dbReference type="OMA" id="FIVIHIT"/>
<dbReference type="Proteomes" id="UP000009022">
    <property type="component" value="Unassembled WGS sequence"/>
</dbReference>
<evidence type="ECO:0008006" key="3">
    <source>
        <dbReference type="Google" id="ProtNLM"/>
    </source>
</evidence>
<proteinExistence type="predicted"/>
<evidence type="ECO:0000313" key="1">
    <source>
        <dbReference type="EMBL" id="EDV24942.1"/>
    </source>
</evidence>
<keyword evidence="2" id="KW-1185">Reference proteome</keyword>